<keyword evidence="2" id="KW-1185">Reference proteome</keyword>
<dbReference type="Proteomes" id="UP000053593">
    <property type="component" value="Unassembled WGS sequence"/>
</dbReference>
<dbReference type="HOGENOM" id="CLU_1686800_0_0_1"/>
<protein>
    <submittedName>
        <fullName evidence="1">Uncharacterized protein</fullName>
    </submittedName>
</protein>
<proteinExistence type="predicted"/>
<dbReference type="AlphaFoldDB" id="A0A0D0BAH6"/>
<dbReference type="OrthoDB" id="3214991at2759"/>
<name>A0A0D0BAH6_9AGAR</name>
<evidence type="ECO:0000313" key="1">
    <source>
        <dbReference type="EMBL" id="KIK60705.1"/>
    </source>
</evidence>
<reference evidence="1 2" key="1">
    <citation type="submission" date="2014-04" db="EMBL/GenBank/DDBJ databases">
        <title>Evolutionary Origins and Diversification of the Mycorrhizal Mutualists.</title>
        <authorList>
            <consortium name="DOE Joint Genome Institute"/>
            <consortium name="Mycorrhizal Genomics Consortium"/>
            <person name="Kohler A."/>
            <person name="Kuo A."/>
            <person name="Nagy L.G."/>
            <person name="Floudas D."/>
            <person name="Copeland A."/>
            <person name="Barry K.W."/>
            <person name="Cichocki N."/>
            <person name="Veneault-Fourrey C."/>
            <person name="LaButti K."/>
            <person name="Lindquist E.A."/>
            <person name="Lipzen A."/>
            <person name="Lundell T."/>
            <person name="Morin E."/>
            <person name="Murat C."/>
            <person name="Riley R."/>
            <person name="Ohm R."/>
            <person name="Sun H."/>
            <person name="Tunlid A."/>
            <person name="Henrissat B."/>
            <person name="Grigoriev I.V."/>
            <person name="Hibbett D.S."/>
            <person name="Martin F."/>
        </authorList>
    </citation>
    <scope>NUCLEOTIDE SEQUENCE [LARGE SCALE GENOMIC DNA]</scope>
    <source>
        <strain evidence="1 2">FD-317 M1</strain>
    </source>
</reference>
<accession>A0A0D0BAH6</accession>
<gene>
    <name evidence="1" type="ORF">GYMLUDRAFT_59417</name>
</gene>
<evidence type="ECO:0000313" key="2">
    <source>
        <dbReference type="Proteomes" id="UP000053593"/>
    </source>
</evidence>
<sequence>MHVCPESQIDVLVSSGPGCKIEIMNAVFKHFFEDWEYKFCRQLIDDYTTLSIVEDNSAMFITLEKCQALQVFGAITGLALVYGHYPGKLCPLFLIYLLNNCNFKCLEQDLVFAYFPDLADALDHWLSTGPMDSVASFAMELGLYLNLPVSILCMGS</sequence>
<dbReference type="EMBL" id="KN834774">
    <property type="protein sequence ID" value="KIK60705.1"/>
    <property type="molecule type" value="Genomic_DNA"/>
</dbReference>
<organism evidence="1 2">
    <name type="scientific">Collybiopsis luxurians FD-317 M1</name>
    <dbReference type="NCBI Taxonomy" id="944289"/>
    <lineage>
        <taxon>Eukaryota</taxon>
        <taxon>Fungi</taxon>
        <taxon>Dikarya</taxon>
        <taxon>Basidiomycota</taxon>
        <taxon>Agaricomycotina</taxon>
        <taxon>Agaricomycetes</taxon>
        <taxon>Agaricomycetidae</taxon>
        <taxon>Agaricales</taxon>
        <taxon>Marasmiineae</taxon>
        <taxon>Omphalotaceae</taxon>
        <taxon>Collybiopsis</taxon>
        <taxon>Collybiopsis luxurians</taxon>
    </lineage>
</organism>